<comment type="subcellular location">
    <subcellularLocation>
        <location evidence="5">Cell membrane</location>
        <topology evidence="5">Lipid-anchor</topology>
    </subcellularLocation>
</comment>
<dbReference type="InterPro" id="IPR006060">
    <property type="entry name" value="Maltose/Cyclodextrin-bd"/>
</dbReference>
<dbReference type="InterPro" id="IPR006059">
    <property type="entry name" value="SBP"/>
</dbReference>
<dbReference type="Gene3D" id="3.40.190.10">
    <property type="entry name" value="Periplasmic binding protein-like II"/>
    <property type="match status" value="2"/>
</dbReference>
<gene>
    <name evidence="7" type="ORF">LC087_01395</name>
</gene>
<dbReference type="PANTHER" id="PTHR30061">
    <property type="entry name" value="MALTOSE-BINDING PERIPLASMIC PROTEIN"/>
    <property type="match status" value="1"/>
</dbReference>
<name>A0ABY9JWP4_9BACI</name>
<accession>A0ABY9JWP4</accession>
<keyword evidence="5" id="KW-1003">Cell membrane</keyword>
<dbReference type="SUPFAM" id="SSF53850">
    <property type="entry name" value="Periplasmic binding protein-like II"/>
    <property type="match status" value="1"/>
</dbReference>
<dbReference type="Proteomes" id="UP001197974">
    <property type="component" value="Chromosome"/>
</dbReference>
<evidence type="ECO:0000256" key="5">
    <source>
        <dbReference type="RuleBase" id="RU365005"/>
    </source>
</evidence>
<evidence type="ECO:0000256" key="1">
    <source>
        <dbReference type="ARBA" id="ARBA00008520"/>
    </source>
</evidence>
<keyword evidence="3 5" id="KW-0762">Sugar transport</keyword>
<evidence type="ECO:0000256" key="4">
    <source>
        <dbReference type="ARBA" id="ARBA00022729"/>
    </source>
</evidence>
<dbReference type="PANTHER" id="PTHR30061:SF50">
    <property type="entry name" value="MALTOSE_MALTODEXTRIN-BINDING PERIPLASMIC PROTEIN"/>
    <property type="match status" value="1"/>
</dbReference>
<evidence type="ECO:0000256" key="3">
    <source>
        <dbReference type="ARBA" id="ARBA00022597"/>
    </source>
</evidence>
<proteinExistence type="inferred from homology"/>
<keyword evidence="4 5" id="KW-0732">Signal</keyword>
<feature type="region of interest" description="Disordered" evidence="6">
    <location>
        <begin position="23"/>
        <end position="49"/>
    </location>
</feature>
<dbReference type="RefSeq" id="WP_226538721.1">
    <property type="nucleotide sequence ID" value="NZ_CP129013.1"/>
</dbReference>
<evidence type="ECO:0000256" key="6">
    <source>
        <dbReference type="SAM" id="MobiDB-lite"/>
    </source>
</evidence>
<evidence type="ECO:0000313" key="8">
    <source>
        <dbReference type="Proteomes" id="UP001197974"/>
    </source>
</evidence>
<dbReference type="PRINTS" id="PR00181">
    <property type="entry name" value="MALTOSEBP"/>
</dbReference>
<keyword evidence="5" id="KW-0472">Membrane</keyword>
<evidence type="ECO:0000256" key="2">
    <source>
        <dbReference type="ARBA" id="ARBA00022448"/>
    </source>
</evidence>
<organism evidence="7 8">
    <name type="scientific">Bacillus carboniphilus</name>
    <dbReference type="NCBI Taxonomy" id="86663"/>
    <lineage>
        <taxon>Bacteria</taxon>
        <taxon>Bacillati</taxon>
        <taxon>Bacillota</taxon>
        <taxon>Bacilli</taxon>
        <taxon>Bacillales</taxon>
        <taxon>Bacillaceae</taxon>
        <taxon>Bacillus</taxon>
    </lineage>
</organism>
<sequence>MKKFFSIFLSVFLLFGVLAACGPDSSESSGSSNEENESATNEESEKPEKLVVWEDKDKGVALEPAIESFEKEHGIEVEFKELNMSEKMKEQFILDGPAGTGPDVLTLPHDQIGALAVQGHLAQLKVEDSVLDTFTESAVSSQYYDGKLYGLPKATETTVLFYNKDLMSEDQVPATMDELYTFSKDFTKDEKYGFLALYDNFYFAYSIIGGMGGYVFAEENGTLNPQELGLNNEGAVEAVKFMEKWHEEGLFPNGIIGENGGSTMTGLFNEGKAASIHTGPWDVQSMKDAGVNFGAITLPTLENGEHPKTFMGVKGWHVSAHSDNQEWATKLVEWLTNYENAKQRFELTNEIPPVKDLMEDPIIQEDEVAKAVAEQSKYSEPMPNIPQMGEVWKPIGDSLQTVLTGKSEPKEALDSAVEQIEQGIQTNHGQ</sequence>
<feature type="chain" id="PRO_5045010521" description="Maltodextrin-binding protein" evidence="5">
    <location>
        <begin position="20"/>
        <end position="430"/>
    </location>
</feature>
<dbReference type="Pfam" id="PF13416">
    <property type="entry name" value="SBP_bac_8"/>
    <property type="match status" value="1"/>
</dbReference>
<feature type="signal peptide" evidence="5">
    <location>
        <begin position="1"/>
        <end position="19"/>
    </location>
</feature>
<dbReference type="EMBL" id="CP129013">
    <property type="protein sequence ID" value="WLR42917.1"/>
    <property type="molecule type" value="Genomic_DNA"/>
</dbReference>
<keyword evidence="8" id="KW-1185">Reference proteome</keyword>
<keyword evidence="2 5" id="KW-0813">Transport</keyword>
<evidence type="ECO:0000313" key="7">
    <source>
        <dbReference type="EMBL" id="WLR42917.1"/>
    </source>
</evidence>
<protein>
    <recommendedName>
        <fullName evidence="5">Maltodextrin-binding protein</fullName>
    </recommendedName>
</protein>
<dbReference type="PROSITE" id="PS51257">
    <property type="entry name" value="PROKAR_LIPOPROTEIN"/>
    <property type="match status" value="1"/>
</dbReference>
<keyword evidence="5" id="KW-0449">Lipoprotein</keyword>
<reference evidence="7 8" key="1">
    <citation type="submission" date="2023-06" db="EMBL/GenBank/DDBJ databases">
        <title>Five Gram-positive bacteria isolated from mangrove sediments in Shenzhen, Guangdong, China.</title>
        <authorList>
            <person name="Yu S."/>
            <person name="Zheng W."/>
            <person name="Huang Y."/>
        </authorList>
    </citation>
    <scope>NUCLEOTIDE SEQUENCE [LARGE SCALE GENOMIC DNA]</scope>
    <source>
        <strain evidence="7 8">SaN35-3</strain>
    </source>
</reference>
<comment type="similarity">
    <text evidence="1 5">Belongs to the bacterial solute-binding protein 1 family.</text>
</comment>